<name>A0A9B0H221_ODORO</name>
<dbReference type="Proteomes" id="UP000245340">
    <property type="component" value="Unplaced"/>
</dbReference>
<evidence type="ECO:0000313" key="3">
    <source>
        <dbReference type="RefSeq" id="XP_004410343.1"/>
    </source>
</evidence>
<gene>
    <name evidence="3" type="primary">LOC101364126</name>
</gene>
<proteinExistence type="predicted"/>
<feature type="region of interest" description="Disordered" evidence="1">
    <location>
        <begin position="1"/>
        <end position="22"/>
    </location>
</feature>
<reference evidence="3" key="1">
    <citation type="submission" date="2025-08" db="UniProtKB">
        <authorList>
            <consortium name="RefSeq"/>
        </authorList>
    </citation>
    <scope>IDENTIFICATION</scope>
</reference>
<dbReference type="RefSeq" id="XP_004410343.1">
    <property type="nucleotide sequence ID" value="XM_004410286.1"/>
</dbReference>
<dbReference type="AlphaFoldDB" id="A0A9B0H221"/>
<organism evidence="2 3">
    <name type="scientific">Odobenus rosmarus divergens</name>
    <name type="common">Pacific walrus</name>
    <dbReference type="NCBI Taxonomy" id="9708"/>
    <lineage>
        <taxon>Eukaryota</taxon>
        <taxon>Metazoa</taxon>
        <taxon>Chordata</taxon>
        <taxon>Craniata</taxon>
        <taxon>Vertebrata</taxon>
        <taxon>Euteleostomi</taxon>
        <taxon>Mammalia</taxon>
        <taxon>Eutheria</taxon>
        <taxon>Laurasiatheria</taxon>
        <taxon>Carnivora</taxon>
        <taxon>Caniformia</taxon>
        <taxon>Pinnipedia</taxon>
        <taxon>Odobenidae</taxon>
        <taxon>Odobenus</taxon>
    </lineage>
</organism>
<evidence type="ECO:0000313" key="2">
    <source>
        <dbReference type="Proteomes" id="UP000245340"/>
    </source>
</evidence>
<protein>
    <submittedName>
        <fullName evidence="3">Heat shock transcription factor, Y-linked-like</fullName>
    </submittedName>
</protein>
<keyword evidence="2" id="KW-1185">Reference proteome</keyword>
<sequence>MAHVSSEIQDDSPKNGLTGSTASISAPLCERTFTGNVDLRSMIEENAFQGFSGGSLSKRPCYTLCVSEADEDNDFLSLTFLRKLWKIVKSDQFKSIFAHSLSCLLFQG</sequence>
<accession>A0A9B0H221</accession>
<evidence type="ECO:0000256" key="1">
    <source>
        <dbReference type="SAM" id="MobiDB-lite"/>
    </source>
</evidence>